<accession>A0A9P8U9E2</accession>
<protein>
    <submittedName>
        <fullName evidence="1">Uncharacterized protein</fullName>
    </submittedName>
</protein>
<dbReference type="AlphaFoldDB" id="A0A9P8U9E2"/>
<evidence type="ECO:0000313" key="2">
    <source>
        <dbReference type="Proteomes" id="UP000758603"/>
    </source>
</evidence>
<reference evidence="1" key="1">
    <citation type="journal article" date="2021" name="Nat. Commun.">
        <title>Genetic determinants of endophytism in the Arabidopsis root mycobiome.</title>
        <authorList>
            <person name="Mesny F."/>
            <person name="Miyauchi S."/>
            <person name="Thiergart T."/>
            <person name="Pickel B."/>
            <person name="Atanasova L."/>
            <person name="Karlsson M."/>
            <person name="Huettel B."/>
            <person name="Barry K.W."/>
            <person name="Haridas S."/>
            <person name="Chen C."/>
            <person name="Bauer D."/>
            <person name="Andreopoulos W."/>
            <person name="Pangilinan J."/>
            <person name="LaButti K."/>
            <person name="Riley R."/>
            <person name="Lipzen A."/>
            <person name="Clum A."/>
            <person name="Drula E."/>
            <person name="Henrissat B."/>
            <person name="Kohler A."/>
            <person name="Grigoriev I.V."/>
            <person name="Martin F.M."/>
            <person name="Hacquard S."/>
        </authorList>
    </citation>
    <scope>NUCLEOTIDE SEQUENCE</scope>
    <source>
        <strain evidence="1">MPI-SDFR-AT-0073</strain>
    </source>
</reference>
<dbReference type="RefSeq" id="XP_045952718.1">
    <property type="nucleotide sequence ID" value="XM_046108307.1"/>
</dbReference>
<gene>
    <name evidence="1" type="ORF">BKA67DRAFT_664057</name>
</gene>
<keyword evidence="2" id="KW-1185">Reference proteome</keyword>
<dbReference type="GeneID" id="70137198"/>
<name>A0A9P8U9E2_9PEZI</name>
<dbReference type="Proteomes" id="UP000758603">
    <property type="component" value="Unassembled WGS sequence"/>
</dbReference>
<comment type="caution">
    <text evidence="1">The sequence shown here is derived from an EMBL/GenBank/DDBJ whole genome shotgun (WGS) entry which is preliminary data.</text>
</comment>
<organism evidence="1 2">
    <name type="scientific">Truncatella angustata</name>
    <dbReference type="NCBI Taxonomy" id="152316"/>
    <lineage>
        <taxon>Eukaryota</taxon>
        <taxon>Fungi</taxon>
        <taxon>Dikarya</taxon>
        <taxon>Ascomycota</taxon>
        <taxon>Pezizomycotina</taxon>
        <taxon>Sordariomycetes</taxon>
        <taxon>Xylariomycetidae</taxon>
        <taxon>Amphisphaeriales</taxon>
        <taxon>Sporocadaceae</taxon>
        <taxon>Truncatella</taxon>
    </lineage>
</organism>
<sequence>MAQDSFAAQYNLRDDMRDLMQTIMEHYNHYHHLGNNKHTPCVGKTNNDKALYFLDKLLAMDWGNISEAQIKRIRCLITRLETIHYYDVVASHCHPDLANVHEASHERGANADAHQREVMIGAEGHRDKELEKAFKHLEKVGDNIKQKFEEGKQQVEEAAIIMRSAKVNSEKLKEILALFNSDTE</sequence>
<dbReference type="EMBL" id="JAGPXC010000010">
    <property type="protein sequence ID" value="KAH6646204.1"/>
    <property type="molecule type" value="Genomic_DNA"/>
</dbReference>
<proteinExistence type="predicted"/>
<evidence type="ECO:0000313" key="1">
    <source>
        <dbReference type="EMBL" id="KAH6646204.1"/>
    </source>
</evidence>